<dbReference type="Pfam" id="PF01613">
    <property type="entry name" value="Flavin_Reduct"/>
    <property type="match status" value="1"/>
</dbReference>
<keyword evidence="7" id="KW-1185">Reference proteome</keyword>
<reference evidence="6 7" key="2">
    <citation type="submission" date="2024-03" db="EMBL/GenBank/DDBJ databases">
        <title>The Genome Sequence of Enterococcus sp. DIV2402.</title>
        <authorList>
            <consortium name="The Broad Institute Genomics Platform"/>
            <consortium name="The Broad Institute Microbial Omics Core"/>
            <consortium name="The Broad Institute Genomic Center for Infectious Diseases"/>
            <person name="Earl A."/>
            <person name="Manson A."/>
            <person name="Gilmore M."/>
            <person name="Schwartman J."/>
            <person name="Shea T."/>
            <person name="Abouelleil A."/>
            <person name="Cao P."/>
            <person name="Chapman S."/>
            <person name="Cusick C."/>
            <person name="Young S."/>
            <person name="Neafsey D."/>
            <person name="Nusbaum C."/>
            <person name="Birren B."/>
        </authorList>
    </citation>
    <scope>NUCLEOTIDE SEQUENCE [LARGE SCALE GENOMIC DNA]</scope>
    <source>
        <strain evidence="6 7">DIV2402</strain>
    </source>
</reference>
<keyword evidence="2" id="KW-0285">Flavoprotein</keyword>
<feature type="domain" description="Flavin reductase like" evidence="5">
    <location>
        <begin position="20"/>
        <end position="176"/>
    </location>
</feature>
<reference evidence="6 7" key="1">
    <citation type="submission" date="2021-03" db="EMBL/GenBank/DDBJ databases">
        <authorList>
            <person name="Gilmore M.S."/>
            <person name="Schwartzman J."/>
            <person name="Van Tyne D."/>
            <person name="Martin M."/>
            <person name="Earl A.M."/>
            <person name="Manson A.L."/>
            <person name="Straub T."/>
            <person name="Salamzade R."/>
            <person name="Saavedra J."/>
            <person name="Lebreton F."/>
            <person name="Prichula J."/>
            <person name="Schaufler K."/>
            <person name="Gaca A."/>
            <person name="Sgardioli B."/>
            <person name="Wagenaar J."/>
            <person name="Strong T."/>
        </authorList>
    </citation>
    <scope>NUCLEOTIDE SEQUENCE [LARGE SCALE GENOMIC DNA]</scope>
    <source>
        <strain evidence="6 7">DIV2402</strain>
    </source>
</reference>
<dbReference type="SUPFAM" id="SSF50475">
    <property type="entry name" value="FMN-binding split barrel"/>
    <property type="match status" value="1"/>
</dbReference>
<evidence type="ECO:0000256" key="3">
    <source>
        <dbReference type="ARBA" id="ARBA00022643"/>
    </source>
</evidence>
<comment type="similarity">
    <text evidence="4">Belongs to the flavoredoxin family.</text>
</comment>
<organism evidence="6 7">
    <name type="scientific">Candidatus Enterococcus lowellii</name>
    <dbReference type="NCBI Taxonomy" id="2230877"/>
    <lineage>
        <taxon>Bacteria</taxon>
        <taxon>Bacillati</taxon>
        <taxon>Bacillota</taxon>
        <taxon>Bacilli</taxon>
        <taxon>Lactobacillales</taxon>
        <taxon>Enterococcaceae</taxon>
        <taxon>Enterococcus</taxon>
    </lineage>
</organism>
<name>A0ABZ2SMU7_9ENTE</name>
<dbReference type="EMBL" id="CP147251">
    <property type="protein sequence ID" value="WYJ76833.1"/>
    <property type="molecule type" value="Genomic_DNA"/>
</dbReference>
<sequence length="202" mass="22310">MLQFDPQKLSERENYKLLIGSVIPRPVAIVTTLSENEQLNIAPFSYFSIISTQPAIVSIAVQRKENQMKDTARNILAGKAAVIHILDSDNVKDANQTAASLLPEESELSVSNFTTSASSKVAVPSLNEAKVRFETILYQHIPIHHLEKVTADLFLLEIKHYAIDEAIYQEGRIDAGKLAAISRLAGSSYATIGDIFEMERPT</sequence>
<gene>
    <name evidence="6" type="ORF">DOK78_001470</name>
</gene>
<dbReference type="PANTHER" id="PTHR33798:SF5">
    <property type="entry name" value="FLAVIN REDUCTASE LIKE DOMAIN-CONTAINING PROTEIN"/>
    <property type="match status" value="1"/>
</dbReference>
<comment type="cofactor">
    <cofactor evidence="1">
        <name>FMN</name>
        <dbReference type="ChEBI" id="CHEBI:58210"/>
    </cofactor>
</comment>
<keyword evidence="3" id="KW-0288">FMN</keyword>
<evidence type="ECO:0000313" key="6">
    <source>
        <dbReference type="EMBL" id="WYJ76833.1"/>
    </source>
</evidence>
<dbReference type="RefSeq" id="WP_207940978.1">
    <property type="nucleotide sequence ID" value="NZ_CP147251.1"/>
</dbReference>
<dbReference type="PANTHER" id="PTHR33798">
    <property type="entry name" value="FLAVOPROTEIN OXYGENASE"/>
    <property type="match status" value="1"/>
</dbReference>
<evidence type="ECO:0000259" key="5">
    <source>
        <dbReference type="SMART" id="SM00903"/>
    </source>
</evidence>
<evidence type="ECO:0000256" key="4">
    <source>
        <dbReference type="ARBA" id="ARBA00038054"/>
    </source>
</evidence>
<accession>A0ABZ2SMU7</accession>
<dbReference type="InterPro" id="IPR012349">
    <property type="entry name" value="Split_barrel_FMN-bd"/>
</dbReference>
<dbReference type="Gene3D" id="2.30.110.10">
    <property type="entry name" value="Electron Transport, Fmn-binding Protein, Chain A"/>
    <property type="match status" value="1"/>
</dbReference>
<evidence type="ECO:0000256" key="1">
    <source>
        <dbReference type="ARBA" id="ARBA00001917"/>
    </source>
</evidence>
<dbReference type="SMART" id="SM00903">
    <property type="entry name" value="Flavin_Reduct"/>
    <property type="match status" value="1"/>
</dbReference>
<dbReference type="Proteomes" id="UP000664701">
    <property type="component" value="Chromosome"/>
</dbReference>
<evidence type="ECO:0000256" key="2">
    <source>
        <dbReference type="ARBA" id="ARBA00022630"/>
    </source>
</evidence>
<evidence type="ECO:0000313" key="7">
    <source>
        <dbReference type="Proteomes" id="UP000664701"/>
    </source>
</evidence>
<dbReference type="InterPro" id="IPR002563">
    <property type="entry name" value="Flavin_Rdtase-like_dom"/>
</dbReference>
<protein>
    <recommendedName>
        <fullName evidence="5">Flavin reductase like domain-containing protein</fullName>
    </recommendedName>
</protein>
<proteinExistence type="inferred from homology"/>